<feature type="transmembrane region" description="Helical" evidence="6">
    <location>
        <begin position="833"/>
        <end position="859"/>
    </location>
</feature>
<feature type="transmembrane region" description="Helical" evidence="6">
    <location>
        <begin position="671"/>
        <end position="692"/>
    </location>
</feature>
<dbReference type="OrthoDB" id="292953at2759"/>
<feature type="transmembrane region" description="Helical" evidence="6">
    <location>
        <begin position="733"/>
        <end position="750"/>
    </location>
</feature>
<keyword evidence="5 6" id="KW-0472">Membrane</keyword>
<feature type="transmembrane region" description="Helical" evidence="6">
    <location>
        <begin position="609"/>
        <end position="630"/>
    </location>
</feature>
<dbReference type="EMBL" id="CCKQ01004629">
    <property type="protein sequence ID" value="CDW75790.1"/>
    <property type="molecule type" value="Genomic_DNA"/>
</dbReference>
<evidence type="ECO:0000313" key="10">
    <source>
        <dbReference type="Proteomes" id="UP000039865"/>
    </source>
</evidence>
<keyword evidence="10" id="KW-1185">Reference proteome</keyword>
<dbReference type="PROSITE" id="PS51382">
    <property type="entry name" value="SPX"/>
    <property type="match status" value="1"/>
</dbReference>
<keyword evidence="3 6" id="KW-0812">Transmembrane</keyword>
<feature type="domain" description="SPX" evidence="8">
    <location>
        <begin position="1"/>
        <end position="452"/>
    </location>
</feature>
<organism evidence="9 10">
    <name type="scientific">Stylonychia lemnae</name>
    <name type="common">Ciliate</name>
    <dbReference type="NCBI Taxonomy" id="5949"/>
    <lineage>
        <taxon>Eukaryota</taxon>
        <taxon>Sar</taxon>
        <taxon>Alveolata</taxon>
        <taxon>Ciliophora</taxon>
        <taxon>Intramacronucleata</taxon>
        <taxon>Spirotrichea</taxon>
        <taxon>Stichotrichia</taxon>
        <taxon>Sporadotrichida</taxon>
        <taxon>Oxytrichidae</taxon>
        <taxon>Stylonychinae</taxon>
        <taxon>Stylonychia</taxon>
    </lineage>
</organism>
<name>A0A078A0Y9_STYLE</name>
<dbReference type="PANTHER" id="PTHR10783:SF103">
    <property type="entry name" value="SOLUTE CARRIER FAMILY 53 MEMBER 1"/>
    <property type="match status" value="1"/>
</dbReference>
<feature type="domain" description="EXS" evidence="7">
    <location>
        <begin position="728"/>
        <end position="919"/>
    </location>
</feature>
<keyword evidence="4 6" id="KW-1133">Transmembrane helix</keyword>
<gene>
    <name evidence="9" type="primary">Contig14899.g15868</name>
    <name evidence="9" type="ORF">STYLEM_4785</name>
</gene>
<evidence type="ECO:0000256" key="6">
    <source>
        <dbReference type="SAM" id="Phobius"/>
    </source>
</evidence>
<dbReference type="GO" id="GO:0005794">
    <property type="term" value="C:Golgi apparatus"/>
    <property type="evidence" value="ECO:0007669"/>
    <property type="project" value="TreeGrafter"/>
</dbReference>
<proteinExistence type="inferred from homology"/>
<evidence type="ECO:0000256" key="2">
    <source>
        <dbReference type="ARBA" id="ARBA00009665"/>
    </source>
</evidence>
<dbReference type="InterPro" id="IPR004331">
    <property type="entry name" value="SPX_dom"/>
</dbReference>
<feature type="transmembrane region" description="Helical" evidence="6">
    <location>
        <begin position="562"/>
        <end position="585"/>
    </location>
</feature>
<dbReference type="PANTHER" id="PTHR10783">
    <property type="entry name" value="XENOTROPIC AND POLYTROPIC RETROVIRUS RECEPTOR 1-RELATED"/>
    <property type="match status" value="1"/>
</dbReference>
<dbReference type="GO" id="GO:0016036">
    <property type="term" value="P:cellular response to phosphate starvation"/>
    <property type="evidence" value="ECO:0007669"/>
    <property type="project" value="TreeGrafter"/>
</dbReference>
<protein>
    <submittedName>
        <fullName evidence="9">Xenotropic and polytropic retrovirus receptor 1</fullName>
    </submittedName>
</protein>
<accession>A0A078A0Y9</accession>
<feature type="transmembrane region" description="Helical" evidence="6">
    <location>
        <begin position="793"/>
        <end position="813"/>
    </location>
</feature>
<dbReference type="Pfam" id="PF03124">
    <property type="entry name" value="EXS"/>
    <property type="match status" value="1"/>
</dbReference>
<feature type="transmembrane region" description="Helical" evidence="6">
    <location>
        <begin position="865"/>
        <end position="882"/>
    </location>
</feature>
<sequence>MKFGIQFEFHKIPEWYTEYLDYLKFKRLIKEFKRRVKRGETQKLNGFYYLTQSKKVVKLDLQNKLLNIKYHRVSDGGSEINDDESHSHSQKIQFKIQREISKDDSYVMKRNYQYLDFDDMHEKRQIEYELASAINKQVNINELKQHIPAQDKKHHDHKKIGQQEGIQPLLKENLFELDYEYYMNHNQQDYQLPEVDMDFQLPKIDKSVIINLFPNIQENQQGIIKLWALILSLVIDESEAEMRQWIELFLEDINDVEIFFLSKFEEYSQELEILKEMYIKKKSPHMFKKASSSHCGLYQDHGIHKNGDDMDDSEIQMSEIIQAPDQHTTGTKATAGFISQENTNTLQPPTSKSPIQKQSSDLIQSQQRQTKMQKVQQTVVERKNFLRIDAKRLSLVKDELEYAINWRRAFGDLYRRFKWLNAFAKINYIAIFKYSHLNINNNFRIYKKFMKNYFVMKDNILDKKMTELIKSYSFTDRYFINHQVNELYKYYALFFTKNNVQKAQKKLEDTGYEIRRKDALFMSFFCGTLTMILIMFIFILSIPDYLLNKHEVGSDIQIYSSLYTFRFFFMLIFIMCASGCVVKALRKYRINYMYIFELDPQYKITHIQLFKFAIALFAIWAFCLMGQTFIIKLEFLFDRAVAVFTLSLICIFIFLCIQPFSFFYRRGRKSLLVTLWNILISPFGLVRFRHFFLADIITSMVIPLKDLGYVSCFFFQGDWLSSSLPNKDKCPNLENYLISVAFLPFWFRLAQCWRRYYDTKVQAHLVNSGKYLSVMVVHAVYILRVKHGSDAALMIYILVCIISTVYSYAWDIYMDWGLFRSFEKGKMYLRPKFLYPAWFYYYAIVSNFFLRFLWILGLIRIFPDWVYHSQLIMIILCLGEGFRRAQWAAIRLENENVNNFEKYRTLLEIPQVKDEEYEK</sequence>
<evidence type="ECO:0000256" key="3">
    <source>
        <dbReference type="ARBA" id="ARBA00022692"/>
    </source>
</evidence>
<dbReference type="FunCoup" id="A0A078A0Y9">
    <property type="interactions" value="25"/>
</dbReference>
<evidence type="ECO:0000313" key="9">
    <source>
        <dbReference type="EMBL" id="CDW75790.1"/>
    </source>
</evidence>
<dbReference type="GO" id="GO:0006817">
    <property type="term" value="P:phosphate ion transport"/>
    <property type="evidence" value="ECO:0007669"/>
    <property type="project" value="TreeGrafter"/>
</dbReference>
<evidence type="ECO:0000259" key="7">
    <source>
        <dbReference type="PROSITE" id="PS51380"/>
    </source>
</evidence>
<dbReference type="PROSITE" id="PS51380">
    <property type="entry name" value="EXS"/>
    <property type="match status" value="1"/>
</dbReference>
<dbReference type="OMA" id="GDMYCSL"/>
<feature type="transmembrane region" description="Helical" evidence="6">
    <location>
        <begin position="771"/>
        <end position="787"/>
    </location>
</feature>
<dbReference type="Proteomes" id="UP000039865">
    <property type="component" value="Unassembled WGS sequence"/>
</dbReference>
<feature type="transmembrane region" description="Helical" evidence="6">
    <location>
        <begin position="519"/>
        <end position="542"/>
    </location>
</feature>
<evidence type="ECO:0000256" key="4">
    <source>
        <dbReference type="ARBA" id="ARBA00022989"/>
    </source>
</evidence>
<dbReference type="InterPro" id="IPR004342">
    <property type="entry name" value="EXS_C"/>
</dbReference>
<dbReference type="Pfam" id="PF03105">
    <property type="entry name" value="SPX"/>
    <property type="match status" value="1"/>
</dbReference>
<feature type="transmembrane region" description="Helical" evidence="6">
    <location>
        <begin position="642"/>
        <end position="664"/>
    </location>
</feature>
<dbReference type="GO" id="GO:0000822">
    <property type="term" value="F:inositol hexakisphosphate binding"/>
    <property type="evidence" value="ECO:0007669"/>
    <property type="project" value="TreeGrafter"/>
</dbReference>
<evidence type="ECO:0000259" key="8">
    <source>
        <dbReference type="PROSITE" id="PS51382"/>
    </source>
</evidence>
<dbReference type="AlphaFoldDB" id="A0A078A0Y9"/>
<dbReference type="GO" id="GO:0005886">
    <property type="term" value="C:plasma membrane"/>
    <property type="evidence" value="ECO:0007669"/>
    <property type="project" value="TreeGrafter"/>
</dbReference>
<evidence type="ECO:0000256" key="5">
    <source>
        <dbReference type="ARBA" id="ARBA00023136"/>
    </source>
</evidence>
<comment type="subcellular location">
    <subcellularLocation>
        <location evidence="1">Membrane</location>
        <topology evidence="1">Multi-pass membrane protein</topology>
    </subcellularLocation>
</comment>
<keyword evidence="9" id="KW-0675">Receptor</keyword>
<comment type="similarity">
    <text evidence="2">Belongs to the SYG1 (TC 2.A.94) family.</text>
</comment>
<dbReference type="InParanoid" id="A0A078A0Y9"/>
<reference evidence="9 10" key="1">
    <citation type="submission" date="2014-06" db="EMBL/GenBank/DDBJ databases">
        <authorList>
            <person name="Swart Estienne"/>
        </authorList>
    </citation>
    <scope>NUCLEOTIDE SEQUENCE [LARGE SCALE GENOMIC DNA]</scope>
    <source>
        <strain evidence="9 10">130c</strain>
    </source>
</reference>
<evidence type="ECO:0000256" key="1">
    <source>
        <dbReference type="ARBA" id="ARBA00004141"/>
    </source>
</evidence>